<reference evidence="1 2" key="1">
    <citation type="submission" date="2019-01" db="EMBL/GenBank/DDBJ databases">
        <title>Geovibrio thiophilus DSM 11263, complete genome.</title>
        <authorList>
            <person name="Spring S."/>
            <person name="Bunk B."/>
            <person name="Sproer C."/>
        </authorList>
    </citation>
    <scope>NUCLEOTIDE SEQUENCE [LARGE SCALE GENOMIC DNA]</scope>
    <source>
        <strain evidence="1 2">DSM 11263</strain>
    </source>
</reference>
<gene>
    <name evidence="1" type="ORF">EP073_04800</name>
</gene>
<keyword evidence="1" id="KW-0808">Transferase</keyword>
<sequence length="300" mass="34135">MNQTYKNQVSLLLNILPEVAKEKSFAMHGGTAINLFVRDMPRLSVDIDLTYVNIEDRVTTLQNISKALIRIKSSVTSAFPRIKVQHLQEKGKLLISSETAAIKLEVNLVARGLISEAVLVPLCSHAQQEFNAFAEIQIVSLGQLYGGKICAALDRQHPRDLFDVRYLLNNIGITDEIKKGFLYSLLSSDRPINELLAPNLSDQSAAFENHFSGMSIEAFSYEDYEQTRVKLVEAINQSLSEQDKEFILSFNKTTPDWTLYDFSEFPSIRWKMQNLEILRNKDINKFTLQLKALEQVLGRY</sequence>
<evidence type="ECO:0000313" key="1">
    <source>
        <dbReference type="EMBL" id="QAR34464.1"/>
    </source>
</evidence>
<dbReference type="AlphaFoldDB" id="A0A3R5UWI7"/>
<name>A0A3R5UWI7_9BACT</name>
<evidence type="ECO:0000313" key="2">
    <source>
        <dbReference type="Proteomes" id="UP000287502"/>
    </source>
</evidence>
<dbReference type="Proteomes" id="UP000287502">
    <property type="component" value="Chromosome"/>
</dbReference>
<keyword evidence="2" id="KW-1185">Reference proteome</keyword>
<dbReference type="OrthoDB" id="1550603at2"/>
<proteinExistence type="predicted"/>
<protein>
    <submittedName>
        <fullName evidence="1">Nucleotidyl transferase AbiEii/AbiGii toxin family protein</fullName>
    </submittedName>
</protein>
<dbReference type="InterPro" id="IPR014942">
    <property type="entry name" value="AbiEii"/>
</dbReference>
<accession>A0A3R5UWI7</accession>
<dbReference type="Gene3D" id="3.10.450.620">
    <property type="entry name" value="JHP933, nucleotidyltransferase-like core domain"/>
    <property type="match status" value="1"/>
</dbReference>
<dbReference type="KEGG" id="gtl:EP073_04800"/>
<dbReference type="GO" id="GO:0016740">
    <property type="term" value="F:transferase activity"/>
    <property type="evidence" value="ECO:0007669"/>
    <property type="project" value="UniProtKB-KW"/>
</dbReference>
<organism evidence="1 2">
    <name type="scientific">Geovibrio thiophilus</name>
    <dbReference type="NCBI Taxonomy" id="139438"/>
    <lineage>
        <taxon>Bacteria</taxon>
        <taxon>Pseudomonadati</taxon>
        <taxon>Deferribacterota</taxon>
        <taxon>Deferribacteres</taxon>
        <taxon>Deferribacterales</taxon>
        <taxon>Geovibrionaceae</taxon>
        <taxon>Geovibrio</taxon>
    </lineage>
</organism>
<dbReference type="EMBL" id="CP035108">
    <property type="protein sequence ID" value="QAR34464.1"/>
    <property type="molecule type" value="Genomic_DNA"/>
</dbReference>
<dbReference type="Pfam" id="PF08843">
    <property type="entry name" value="AbiEii"/>
    <property type="match status" value="1"/>
</dbReference>